<dbReference type="SUPFAM" id="SSF56176">
    <property type="entry name" value="FAD-binding/transporter-associated domain-like"/>
    <property type="match status" value="1"/>
</dbReference>
<dbReference type="GO" id="GO:0016491">
    <property type="term" value="F:oxidoreductase activity"/>
    <property type="evidence" value="ECO:0007669"/>
    <property type="project" value="UniProtKB-KW"/>
</dbReference>
<dbReference type="PANTHER" id="PTHR42973:SF13">
    <property type="entry name" value="FAD-BINDING PCMH-TYPE DOMAIN-CONTAINING PROTEIN"/>
    <property type="match status" value="1"/>
</dbReference>
<dbReference type="InterPro" id="IPR050416">
    <property type="entry name" value="FAD-linked_Oxidoreductase"/>
</dbReference>
<evidence type="ECO:0000313" key="7">
    <source>
        <dbReference type="EMBL" id="TVY84863.1"/>
    </source>
</evidence>
<keyword evidence="8" id="KW-1185">Reference proteome</keyword>
<sequence>MQLLPLFLLAATSAAQTPQSPLLSGDVDACHNACAALQTALGDRVFYDSNSPLEGFRDEYYSAFQREVVPACVVTPLSAADVSEAVNVIRDHQCIFATKSGGHTMFPGASNAPGGITLDLKMLNRIEVNVESETAGVGTGNRWKDVYKVLEPLNVTVVGGRDSNVGVGGFVLGGEYFVAWTLGGISFVSRRYGWALDNVRNFEVVLANGSLTNVNQQSSPDLYFALRGGGNNFGIVTRFDLEMHPQGQVWGGQNIWLFDHADMSSRRSALGLTPSRFSWTLNWFLQKASTGVLKVACRLGYCTTIDKMFEVFLDVVRVDQVDPYAQLYMSLGYAAQVNAYIAFSALIYSKPEEHPEVFSKFHAIKNVYSTNRFGNLTDMYDELNGWNEGGFRQEWAAITVQPNKDLLMRFFEVYMQEIELVKEVNGLIPSMVIQPINKDEIRNFGKNGGNCLGFEDDEGPYLQIVVSSAFRWTDAADDQAMHTAGKNFIDRCTALAKEMDLLHPYIYQNYANASQDVFAGYGEKNRKKLKGIQDKYDPEGVFSKLQPGYFKV</sequence>
<protein>
    <submittedName>
        <fullName evidence="7">Bifunctional solanapyrone synthase</fullName>
    </submittedName>
</protein>
<proteinExistence type="inferred from homology"/>
<dbReference type="InterPro" id="IPR016169">
    <property type="entry name" value="FAD-bd_PCMH_sub2"/>
</dbReference>
<dbReference type="InterPro" id="IPR036318">
    <property type="entry name" value="FAD-bd_PCMH-like_sf"/>
</dbReference>
<evidence type="ECO:0000256" key="3">
    <source>
        <dbReference type="ARBA" id="ARBA00022827"/>
    </source>
</evidence>
<evidence type="ECO:0000256" key="1">
    <source>
        <dbReference type="ARBA" id="ARBA00005466"/>
    </source>
</evidence>
<comment type="caution">
    <text evidence="7">The sequence shown here is derived from an EMBL/GenBank/DDBJ whole genome shotgun (WGS) entry which is preliminary data.</text>
</comment>
<comment type="similarity">
    <text evidence="1">Belongs to the oxygen-dependent FAD-linked oxidoreductase family.</text>
</comment>
<accession>A0A8T9CQC1</accession>
<dbReference type="PANTHER" id="PTHR42973">
    <property type="entry name" value="BINDING OXIDOREDUCTASE, PUTATIVE (AFU_ORTHOLOGUE AFUA_1G17690)-RELATED"/>
    <property type="match status" value="1"/>
</dbReference>
<evidence type="ECO:0000313" key="8">
    <source>
        <dbReference type="Proteomes" id="UP000469558"/>
    </source>
</evidence>
<feature type="chain" id="PRO_5035822281" evidence="5">
    <location>
        <begin position="16"/>
        <end position="552"/>
    </location>
</feature>
<evidence type="ECO:0000256" key="4">
    <source>
        <dbReference type="ARBA" id="ARBA00023002"/>
    </source>
</evidence>
<dbReference type="InterPro" id="IPR016166">
    <property type="entry name" value="FAD-bd_PCMH"/>
</dbReference>
<keyword evidence="3" id="KW-0274">FAD</keyword>
<dbReference type="Gene3D" id="3.30.465.10">
    <property type="match status" value="1"/>
</dbReference>
<name>A0A8T9CQC1_9HELO</name>
<feature type="signal peptide" evidence="5">
    <location>
        <begin position="1"/>
        <end position="15"/>
    </location>
</feature>
<evidence type="ECO:0000256" key="5">
    <source>
        <dbReference type="SAM" id="SignalP"/>
    </source>
</evidence>
<organism evidence="7 8">
    <name type="scientific">Lachnellula suecica</name>
    <dbReference type="NCBI Taxonomy" id="602035"/>
    <lineage>
        <taxon>Eukaryota</taxon>
        <taxon>Fungi</taxon>
        <taxon>Dikarya</taxon>
        <taxon>Ascomycota</taxon>
        <taxon>Pezizomycotina</taxon>
        <taxon>Leotiomycetes</taxon>
        <taxon>Helotiales</taxon>
        <taxon>Lachnaceae</taxon>
        <taxon>Lachnellula</taxon>
    </lineage>
</organism>
<dbReference type="OrthoDB" id="2151789at2759"/>
<evidence type="ECO:0000259" key="6">
    <source>
        <dbReference type="PROSITE" id="PS51387"/>
    </source>
</evidence>
<feature type="domain" description="FAD-binding PCMH-type" evidence="6">
    <location>
        <begin position="66"/>
        <end position="246"/>
    </location>
</feature>
<dbReference type="InterPro" id="IPR006094">
    <property type="entry name" value="Oxid_FAD_bind_N"/>
</dbReference>
<keyword evidence="5" id="KW-0732">Signal</keyword>
<evidence type="ECO:0000256" key="2">
    <source>
        <dbReference type="ARBA" id="ARBA00022630"/>
    </source>
</evidence>
<reference evidence="7 8" key="1">
    <citation type="submission" date="2018-05" db="EMBL/GenBank/DDBJ databases">
        <title>Genome sequencing and assembly of the regulated plant pathogen Lachnellula willkommii and related sister species for the development of diagnostic species identification markers.</title>
        <authorList>
            <person name="Giroux E."/>
            <person name="Bilodeau G."/>
        </authorList>
    </citation>
    <scope>NUCLEOTIDE SEQUENCE [LARGE SCALE GENOMIC DNA]</scope>
    <source>
        <strain evidence="7 8">CBS 268.59</strain>
    </source>
</reference>
<keyword evidence="4" id="KW-0560">Oxidoreductase</keyword>
<dbReference type="PROSITE" id="PS51387">
    <property type="entry name" value="FAD_PCMH"/>
    <property type="match status" value="1"/>
</dbReference>
<dbReference type="GO" id="GO:0071949">
    <property type="term" value="F:FAD binding"/>
    <property type="evidence" value="ECO:0007669"/>
    <property type="project" value="InterPro"/>
</dbReference>
<dbReference type="Proteomes" id="UP000469558">
    <property type="component" value="Unassembled WGS sequence"/>
</dbReference>
<dbReference type="Pfam" id="PF01565">
    <property type="entry name" value="FAD_binding_4"/>
    <property type="match status" value="1"/>
</dbReference>
<dbReference type="EMBL" id="QGMK01000049">
    <property type="protein sequence ID" value="TVY84863.1"/>
    <property type="molecule type" value="Genomic_DNA"/>
</dbReference>
<gene>
    <name evidence="7" type="primary">sol5_8</name>
    <name evidence="7" type="ORF">LSUE1_G001310</name>
</gene>
<keyword evidence="2" id="KW-0285">Flavoprotein</keyword>
<dbReference type="AlphaFoldDB" id="A0A8T9CQC1"/>